<dbReference type="PANTHER" id="PTHR31573">
    <property type="entry name" value="ALPHA-KETOGLUTARATE-DEPENDENT DIOXYGENASE ALKB HOMOLOG 2"/>
    <property type="match status" value="1"/>
</dbReference>
<comment type="caution">
    <text evidence="3">The sequence shown here is derived from an EMBL/GenBank/DDBJ whole genome shotgun (WGS) entry which is preliminary data.</text>
</comment>
<evidence type="ECO:0000313" key="4">
    <source>
        <dbReference type="Proteomes" id="UP001175211"/>
    </source>
</evidence>
<feature type="non-terminal residue" evidence="3">
    <location>
        <position position="138"/>
    </location>
</feature>
<feature type="binding site" evidence="1">
    <location>
        <position position="56"/>
    </location>
    <ligand>
        <name>2-oxoglutarate</name>
        <dbReference type="ChEBI" id="CHEBI:16810"/>
    </ligand>
</feature>
<sequence length="138" mass="15295">YIGGDGLTTDWEHAPTVMHDALTHIKESLNSVFDNVPDFNELLSIAYLPDQKMAFHSDDERGVYPFVVGLSLGSDAAMMFRTKDSSLSGTRVFLTVNLKHGDILLMEGEDFQNCFQHSVTPIGFRIAATARLIEGETE</sequence>
<dbReference type="SUPFAM" id="SSF51197">
    <property type="entry name" value="Clavaminate synthase-like"/>
    <property type="match status" value="1"/>
</dbReference>
<feature type="domain" description="Fe2OG dioxygenase" evidence="2">
    <location>
        <begin position="38"/>
        <end position="134"/>
    </location>
</feature>
<accession>A0AA39J3U0</accession>
<gene>
    <name evidence="3" type="ORF">EV420DRAFT_1282020</name>
</gene>
<dbReference type="Gene3D" id="2.60.120.590">
    <property type="entry name" value="Alpha-ketoglutarate-dependent dioxygenase AlkB-like"/>
    <property type="match status" value="1"/>
</dbReference>
<proteinExistence type="predicted"/>
<dbReference type="InterPro" id="IPR027450">
    <property type="entry name" value="AlkB-like"/>
</dbReference>
<dbReference type="Proteomes" id="UP001175211">
    <property type="component" value="Unassembled WGS sequence"/>
</dbReference>
<dbReference type="EMBL" id="JAUEPS010000162">
    <property type="protein sequence ID" value="KAK0435089.1"/>
    <property type="molecule type" value="Genomic_DNA"/>
</dbReference>
<protein>
    <recommendedName>
        <fullName evidence="2">Fe2OG dioxygenase domain-containing protein</fullName>
    </recommendedName>
</protein>
<dbReference type="GO" id="GO:0035516">
    <property type="term" value="F:broad specificity oxidative DNA demethylase activity"/>
    <property type="evidence" value="ECO:0007669"/>
    <property type="project" value="TreeGrafter"/>
</dbReference>
<dbReference type="GO" id="GO:0006307">
    <property type="term" value="P:DNA alkylation repair"/>
    <property type="evidence" value="ECO:0007669"/>
    <property type="project" value="TreeGrafter"/>
</dbReference>
<evidence type="ECO:0000259" key="2">
    <source>
        <dbReference type="PROSITE" id="PS51471"/>
    </source>
</evidence>
<dbReference type="RefSeq" id="XP_060321877.1">
    <property type="nucleotide sequence ID" value="XM_060468289.1"/>
</dbReference>
<dbReference type="PANTHER" id="PTHR31573:SF4">
    <property type="entry name" value="FE2OG DIOXYGENASE DOMAIN-CONTAINING PROTEIN"/>
    <property type="match status" value="1"/>
</dbReference>
<feature type="binding site" evidence="1">
    <location>
        <position position="47"/>
    </location>
    <ligand>
        <name>2-oxoglutarate</name>
        <dbReference type="ChEBI" id="CHEBI:16810"/>
    </ligand>
</feature>
<dbReference type="AlphaFoldDB" id="A0AA39J3U0"/>
<dbReference type="GO" id="GO:0051747">
    <property type="term" value="F:cytosine C-5 DNA demethylase activity"/>
    <property type="evidence" value="ECO:0007669"/>
    <property type="project" value="TreeGrafter"/>
</dbReference>
<evidence type="ECO:0000256" key="1">
    <source>
        <dbReference type="PIRSR" id="PIRSR632852-1"/>
    </source>
</evidence>
<dbReference type="GO" id="GO:0008198">
    <property type="term" value="F:ferrous iron binding"/>
    <property type="evidence" value="ECO:0007669"/>
    <property type="project" value="TreeGrafter"/>
</dbReference>
<feature type="binding site" evidence="1">
    <location>
        <position position="59"/>
    </location>
    <ligand>
        <name>substrate</name>
    </ligand>
</feature>
<dbReference type="InterPro" id="IPR037151">
    <property type="entry name" value="AlkB-like_sf"/>
</dbReference>
<keyword evidence="4" id="KW-1185">Reference proteome</keyword>
<name>A0AA39J3U0_ARMTA</name>
<dbReference type="InterPro" id="IPR032852">
    <property type="entry name" value="ALKBH2"/>
</dbReference>
<organism evidence="3 4">
    <name type="scientific">Armillaria tabescens</name>
    <name type="common">Ringless honey mushroom</name>
    <name type="synonym">Agaricus tabescens</name>
    <dbReference type="NCBI Taxonomy" id="1929756"/>
    <lineage>
        <taxon>Eukaryota</taxon>
        <taxon>Fungi</taxon>
        <taxon>Dikarya</taxon>
        <taxon>Basidiomycota</taxon>
        <taxon>Agaricomycotina</taxon>
        <taxon>Agaricomycetes</taxon>
        <taxon>Agaricomycetidae</taxon>
        <taxon>Agaricales</taxon>
        <taxon>Marasmiineae</taxon>
        <taxon>Physalacriaceae</taxon>
        <taxon>Desarmillaria</taxon>
    </lineage>
</organism>
<dbReference type="InterPro" id="IPR005123">
    <property type="entry name" value="Oxoglu/Fe-dep_dioxygenase_dom"/>
</dbReference>
<dbReference type="GeneID" id="85351837"/>
<dbReference type="PROSITE" id="PS51471">
    <property type="entry name" value="FE2OG_OXY"/>
    <property type="match status" value="1"/>
</dbReference>
<evidence type="ECO:0000313" key="3">
    <source>
        <dbReference type="EMBL" id="KAK0435089.1"/>
    </source>
</evidence>
<reference evidence="3" key="1">
    <citation type="submission" date="2023-06" db="EMBL/GenBank/DDBJ databases">
        <authorList>
            <consortium name="Lawrence Berkeley National Laboratory"/>
            <person name="Ahrendt S."/>
            <person name="Sahu N."/>
            <person name="Indic B."/>
            <person name="Wong-Bajracharya J."/>
            <person name="Merenyi Z."/>
            <person name="Ke H.-M."/>
            <person name="Monk M."/>
            <person name="Kocsube S."/>
            <person name="Drula E."/>
            <person name="Lipzen A."/>
            <person name="Balint B."/>
            <person name="Henrissat B."/>
            <person name="Andreopoulos B."/>
            <person name="Martin F.M."/>
            <person name="Harder C.B."/>
            <person name="Rigling D."/>
            <person name="Ford K.L."/>
            <person name="Foster G.D."/>
            <person name="Pangilinan J."/>
            <person name="Papanicolaou A."/>
            <person name="Barry K."/>
            <person name="LaButti K."/>
            <person name="Viragh M."/>
            <person name="Koriabine M."/>
            <person name="Yan M."/>
            <person name="Riley R."/>
            <person name="Champramary S."/>
            <person name="Plett K.L."/>
            <person name="Tsai I.J."/>
            <person name="Slot J."/>
            <person name="Sipos G."/>
            <person name="Plett J."/>
            <person name="Nagy L.G."/>
            <person name="Grigoriev I.V."/>
        </authorList>
    </citation>
    <scope>NUCLEOTIDE SEQUENCE</scope>
    <source>
        <strain evidence="3">CCBAS 213</strain>
    </source>
</reference>
<feature type="binding site" evidence="1">
    <location>
        <position position="117"/>
    </location>
    <ligand>
        <name>2-oxoglutarate</name>
        <dbReference type="ChEBI" id="CHEBI:16810"/>
    </ligand>
</feature>
<dbReference type="Pfam" id="PF13532">
    <property type="entry name" value="2OG-FeII_Oxy_2"/>
    <property type="match status" value="1"/>
</dbReference>